<evidence type="ECO:0000256" key="12">
    <source>
        <dbReference type="ARBA" id="ARBA00022695"/>
    </source>
</evidence>
<evidence type="ECO:0000256" key="5">
    <source>
        <dbReference type="ARBA" id="ARBA00010185"/>
    </source>
</evidence>
<reference evidence="25" key="1">
    <citation type="journal article" date="2023" name="Int. J. Syst. Evol. Microbiol.">
        <title>Mesoterricola silvestris gen. nov., sp. nov., Mesoterricola sediminis sp. nov., Geothrix oryzae sp. nov., Geothrix edaphica sp. nov., Geothrix rubra sp. nov., and Geothrix limicola sp. nov., six novel members of Acidobacteriota isolated from soils.</title>
        <authorList>
            <person name="Itoh H."/>
            <person name="Sugisawa Y."/>
            <person name="Mise K."/>
            <person name="Xu Z."/>
            <person name="Kuniyasu M."/>
            <person name="Ushijima N."/>
            <person name="Kawano K."/>
            <person name="Kobayashi E."/>
            <person name="Shiratori Y."/>
            <person name="Masuda Y."/>
            <person name="Senoo K."/>
        </authorList>
    </citation>
    <scope>NUCLEOTIDE SEQUENCE</scope>
    <source>
        <strain evidence="25">W786</strain>
    </source>
</reference>
<dbReference type="EC" id="2.7.7.41" evidence="6"/>
<evidence type="ECO:0000256" key="22">
    <source>
        <dbReference type="ARBA" id="ARBA00032743"/>
    </source>
</evidence>
<keyword evidence="13 24" id="KW-1133">Transmembrane helix</keyword>
<comment type="pathway">
    <text evidence="4">Lipid metabolism.</text>
</comment>
<evidence type="ECO:0000256" key="23">
    <source>
        <dbReference type="ARBA" id="ARBA00033406"/>
    </source>
</evidence>
<evidence type="ECO:0000256" key="14">
    <source>
        <dbReference type="ARBA" id="ARBA00023098"/>
    </source>
</evidence>
<dbReference type="EMBL" id="AP027081">
    <property type="protein sequence ID" value="BDU78479.1"/>
    <property type="molecule type" value="Genomic_DNA"/>
</dbReference>
<evidence type="ECO:0000256" key="17">
    <source>
        <dbReference type="ARBA" id="ARBA00023264"/>
    </source>
</evidence>
<evidence type="ECO:0000313" key="26">
    <source>
        <dbReference type="Proteomes" id="UP001228113"/>
    </source>
</evidence>
<keyword evidence="15 24" id="KW-0472">Membrane</keyword>
<feature type="transmembrane region" description="Helical" evidence="24">
    <location>
        <begin position="210"/>
        <end position="230"/>
    </location>
</feature>
<dbReference type="Proteomes" id="UP001228113">
    <property type="component" value="Chromosome"/>
</dbReference>
<evidence type="ECO:0000256" key="8">
    <source>
        <dbReference type="ARBA" id="ARBA00022475"/>
    </source>
</evidence>
<evidence type="ECO:0000256" key="21">
    <source>
        <dbReference type="ARBA" id="ARBA00032396"/>
    </source>
</evidence>
<evidence type="ECO:0000256" key="6">
    <source>
        <dbReference type="ARBA" id="ARBA00012487"/>
    </source>
</evidence>
<proteinExistence type="inferred from homology"/>
<evidence type="ECO:0000256" key="24">
    <source>
        <dbReference type="SAM" id="Phobius"/>
    </source>
</evidence>
<comment type="catalytic activity">
    <reaction evidence="1">
        <text>a 1,2-diacyl-sn-glycero-3-phosphate + CTP + H(+) = a CDP-1,2-diacyl-sn-glycerol + diphosphate</text>
        <dbReference type="Rhea" id="RHEA:16229"/>
        <dbReference type="ChEBI" id="CHEBI:15378"/>
        <dbReference type="ChEBI" id="CHEBI:33019"/>
        <dbReference type="ChEBI" id="CHEBI:37563"/>
        <dbReference type="ChEBI" id="CHEBI:58332"/>
        <dbReference type="ChEBI" id="CHEBI:58608"/>
        <dbReference type="EC" id="2.7.7.41"/>
    </reaction>
</comment>
<dbReference type="GO" id="GO:0004605">
    <property type="term" value="F:phosphatidate cytidylyltransferase activity"/>
    <property type="evidence" value="ECO:0007669"/>
    <property type="project" value="UniProtKB-EC"/>
</dbReference>
<feature type="transmembrane region" description="Helical" evidence="24">
    <location>
        <begin position="17"/>
        <end position="36"/>
    </location>
</feature>
<keyword evidence="11 24" id="KW-0812">Transmembrane</keyword>
<comment type="pathway">
    <text evidence="3">Phospholipid metabolism; CDP-diacylglycerol biosynthesis; CDP-diacylglycerol from sn-glycerol 3-phosphate: step 3/3.</text>
</comment>
<feature type="transmembrane region" description="Helical" evidence="24">
    <location>
        <begin position="100"/>
        <end position="120"/>
    </location>
</feature>
<comment type="similarity">
    <text evidence="5">Belongs to the CDS family.</text>
</comment>
<name>A0AA48GY89_9BACT</name>
<organism evidence="25 26">
    <name type="scientific">Mesoterricola sediminis</name>
    <dbReference type="NCBI Taxonomy" id="2927980"/>
    <lineage>
        <taxon>Bacteria</taxon>
        <taxon>Pseudomonadati</taxon>
        <taxon>Acidobacteriota</taxon>
        <taxon>Holophagae</taxon>
        <taxon>Holophagales</taxon>
        <taxon>Holophagaceae</taxon>
        <taxon>Mesoterricola</taxon>
    </lineage>
</organism>
<dbReference type="GO" id="GO:0016024">
    <property type="term" value="P:CDP-diacylglycerol biosynthetic process"/>
    <property type="evidence" value="ECO:0007669"/>
    <property type="project" value="TreeGrafter"/>
</dbReference>
<feature type="transmembrane region" description="Helical" evidence="24">
    <location>
        <begin position="166"/>
        <end position="189"/>
    </location>
</feature>
<feature type="transmembrane region" description="Helical" evidence="24">
    <location>
        <begin position="42"/>
        <end position="63"/>
    </location>
</feature>
<evidence type="ECO:0000256" key="18">
    <source>
        <dbReference type="ARBA" id="ARBA00029893"/>
    </source>
</evidence>
<dbReference type="KEGG" id="msea:METESE_34370"/>
<evidence type="ECO:0000256" key="10">
    <source>
        <dbReference type="ARBA" id="ARBA00022679"/>
    </source>
</evidence>
<evidence type="ECO:0000256" key="20">
    <source>
        <dbReference type="ARBA" id="ARBA00032253"/>
    </source>
</evidence>
<gene>
    <name evidence="25" type="ORF">METESE_34370</name>
</gene>
<keyword evidence="14" id="KW-0443">Lipid metabolism</keyword>
<keyword evidence="17" id="KW-1208">Phospholipid metabolism</keyword>
<evidence type="ECO:0000256" key="2">
    <source>
        <dbReference type="ARBA" id="ARBA00004651"/>
    </source>
</evidence>
<protein>
    <recommendedName>
        <fullName evidence="7">Phosphatidate cytidylyltransferase</fullName>
        <ecNumber evidence="6">2.7.7.41</ecNumber>
    </recommendedName>
    <alternativeName>
        <fullName evidence="20">CDP-DAG synthase</fullName>
    </alternativeName>
    <alternativeName>
        <fullName evidence="22">CDP-DG synthase</fullName>
    </alternativeName>
    <alternativeName>
        <fullName evidence="18">CDP-diacylglycerol synthase</fullName>
    </alternativeName>
    <alternativeName>
        <fullName evidence="21">CDP-diglyceride pyrophosphorylase</fullName>
    </alternativeName>
    <alternativeName>
        <fullName evidence="23">CDP-diglyceride synthase</fullName>
    </alternativeName>
    <alternativeName>
        <fullName evidence="19">CTP:phosphatidate cytidylyltransferase</fullName>
    </alternativeName>
</protein>
<evidence type="ECO:0000256" key="4">
    <source>
        <dbReference type="ARBA" id="ARBA00005189"/>
    </source>
</evidence>
<evidence type="ECO:0000256" key="11">
    <source>
        <dbReference type="ARBA" id="ARBA00022692"/>
    </source>
</evidence>
<evidence type="ECO:0000256" key="9">
    <source>
        <dbReference type="ARBA" id="ARBA00022516"/>
    </source>
</evidence>
<sequence>MTAATPATRPGIDKANLAVRVGSALVFAVFFFTLLYQGAQPWAKAVFLGVLALAAAMGVHELTLMGRKLGHNPSFPAGTLAAWGILVHFFLVGRDVTDPLPLWAVLAFGAIVIHFGALFFDRDLDKALTSQAITWMGALYMGLGTGFIMKLFMFTETTLSNTGGRLVLALFLITWMGDTTAYFVGSLLGRHKLARRVSPKKSWEGALGNLAGNVAAAFVIRAFVCVQWTAVDAVAIGLLLGTAGQLGDLAESTWKRSAGVKDSNMGSISIPGHGGMLDRLDSLAFAAPVFYAYVHFVHGLN</sequence>
<evidence type="ECO:0000256" key="7">
    <source>
        <dbReference type="ARBA" id="ARBA00019373"/>
    </source>
</evidence>
<dbReference type="AlphaFoldDB" id="A0AA48GY89"/>
<dbReference type="Pfam" id="PF01148">
    <property type="entry name" value="CTP_transf_1"/>
    <property type="match status" value="1"/>
</dbReference>
<evidence type="ECO:0000256" key="19">
    <source>
        <dbReference type="ARBA" id="ARBA00031825"/>
    </source>
</evidence>
<evidence type="ECO:0000256" key="3">
    <source>
        <dbReference type="ARBA" id="ARBA00005119"/>
    </source>
</evidence>
<evidence type="ECO:0000256" key="16">
    <source>
        <dbReference type="ARBA" id="ARBA00023209"/>
    </source>
</evidence>
<dbReference type="PANTHER" id="PTHR46382">
    <property type="entry name" value="PHOSPHATIDATE CYTIDYLYLTRANSFERASE"/>
    <property type="match status" value="1"/>
</dbReference>
<dbReference type="PANTHER" id="PTHR46382:SF1">
    <property type="entry name" value="PHOSPHATIDATE CYTIDYLYLTRANSFERASE"/>
    <property type="match status" value="1"/>
</dbReference>
<feature type="transmembrane region" description="Helical" evidence="24">
    <location>
        <begin position="75"/>
        <end position="94"/>
    </location>
</feature>
<comment type="subcellular location">
    <subcellularLocation>
        <location evidence="2">Cell membrane</location>
        <topology evidence="2">Multi-pass membrane protein</topology>
    </subcellularLocation>
</comment>
<keyword evidence="26" id="KW-1185">Reference proteome</keyword>
<dbReference type="RefSeq" id="WP_243329029.1">
    <property type="nucleotide sequence ID" value="NZ_AP027081.1"/>
</dbReference>
<evidence type="ECO:0000256" key="13">
    <source>
        <dbReference type="ARBA" id="ARBA00022989"/>
    </source>
</evidence>
<evidence type="ECO:0000313" key="25">
    <source>
        <dbReference type="EMBL" id="BDU78479.1"/>
    </source>
</evidence>
<keyword evidence="9" id="KW-0444">Lipid biosynthesis</keyword>
<evidence type="ECO:0000256" key="1">
    <source>
        <dbReference type="ARBA" id="ARBA00001698"/>
    </source>
</evidence>
<dbReference type="GO" id="GO:0005886">
    <property type="term" value="C:plasma membrane"/>
    <property type="evidence" value="ECO:0007669"/>
    <property type="project" value="UniProtKB-SubCell"/>
</dbReference>
<feature type="transmembrane region" description="Helical" evidence="24">
    <location>
        <begin position="132"/>
        <end position="154"/>
    </location>
</feature>
<keyword evidence="16" id="KW-0594">Phospholipid biosynthesis</keyword>
<evidence type="ECO:0000256" key="15">
    <source>
        <dbReference type="ARBA" id="ARBA00023136"/>
    </source>
</evidence>
<keyword evidence="10" id="KW-0808">Transferase</keyword>
<accession>A0AA48GY89</accession>
<keyword evidence="8" id="KW-1003">Cell membrane</keyword>
<keyword evidence="12 25" id="KW-0548">Nucleotidyltransferase</keyword>